<gene>
    <name evidence="1" type="ORF">G2W53_001041</name>
</gene>
<reference evidence="1" key="1">
    <citation type="submission" date="2020-09" db="EMBL/GenBank/DDBJ databases">
        <title>Genome-Enabled Discovery of Anthraquinone Biosynthesis in Senna tora.</title>
        <authorList>
            <person name="Kang S.-H."/>
            <person name="Pandey R.P."/>
            <person name="Lee C.-M."/>
            <person name="Sim J.-S."/>
            <person name="Jeong J.-T."/>
            <person name="Choi B.-S."/>
            <person name="Jung M."/>
            <person name="Ginzburg D."/>
            <person name="Zhao K."/>
            <person name="Won S.Y."/>
            <person name="Oh T.-J."/>
            <person name="Yu Y."/>
            <person name="Kim N.-H."/>
            <person name="Lee O.R."/>
            <person name="Lee T.-H."/>
            <person name="Bashyal P."/>
            <person name="Kim T.-S."/>
            <person name="Lee W.-H."/>
            <person name="Kawkins C."/>
            <person name="Kim C.-K."/>
            <person name="Kim J.S."/>
            <person name="Ahn B.O."/>
            <person name="Rhee S.Y."/>
            <person name="Sohng J.K."/>
        </authorList>
    </citation>
    <scope>NUCLEOTIDE SEQUENCE</scope>
    <source>
        <tissue evidence="1">Leaf</tissue>
    </source>
</reference>
<dbReference type="Proteomes" id="UP000634136">
    <property type="component" value="Unassembled WGS sequence"/>
</dbReference>
<comment type="caution">
    <text evidence="1">The sequence shown here is derived from an EMBL/GenBank/DDBJ whole genome shotgun (WGS) entry which is preliminary data.</text>
</comment>
<accession>A0A835CI96</accession>
<protein>
    <submittedName>
        <fullName evidence="1">Uncharacterized protein</fullName>
    </submittedName>
</protein>
<organism evidence="1 2">
    <name type="scientific">Senna tora</name>
    <dbReference type="NCBI Taxonomy" id="362788"/>
    <lineage>
        <taxon>Eukaryota</taxon>
        <taxon>Viridiplantae</taxon>
        <taxon>Streptophyta</taxon>
        <taxon>Embryophyta</taxon>
        <taxon>Tracheophyta</taxon>
        <taxon>Spermatophyta</taxon>
        <taxon>Magnoliopsida</taxon>
        <taxon>eudicotyledons</taxon>
        <taxon>Gunneridae</taxon>
        <taxon>Pentapetalae</taxon>
        <taxon>rosids</taxon>
        <taxon>fabids</taxon>
        <taxon>Fabales</taxon>
        <taxon>Fabaceae</taxon>
        <taxon>Caesalpinioideae</taxon>
        <taxon>Cassia clade</taxon>
        <taxon>Senna</taxon>
    </lineage>
</organism>
<sequence length="43" mass="4807">MARNLTIRSSGVLMDLMILKTLWGQLSGRRGGVLELINRALDH</sequence>
<proteinExistence type="predicted"/>
<keyword evidence="2" id="KW-1185">Reference proteome</keyword>
<dbReference type="AlphaFoldDB" id="A0A835CI96"/>
<evidence type="ECO:0000313" key="2">
    <source>
        <dbReference type="Proteomes" id="UP000634136"/>
    </source>
</evidence>
<name>A0A835CI96_9FABA</name>
<dbReference type="EMBL" id="JAAIUW010000001">
    <property type="protein sequence ID" value="KAF7844136.1"/>
    <property type="molecule type" value="Genomic_DNA"/>
</dbReference>
<evidence type="ECO:0000313" key="1">
    <source>
        <dbReference type="EMBL" id="KAF7844136.1"/>
    </source>
</evidence>